<keyword evidence="2" id="KW-1185">Reference proteome</keyword>
<gene>
    <name evidence="1" type="primary">KNAG0B02970</name>
    <name evidence="1" type="ordered locus">KNAG_0B02970</name>
</gene>
<dbReference type="OrthoDB" id="4036394at2759"/>
<dbReference type="GeneID" id="34524389"/>
<dbReference type="eggNOG" id="ENOG502QR5V">
    <property type="taxonomic scope" value="Eukaryota"/>
</dbReference>
<dbReference type="KEGG" id="kng:KNAG_0B02970"/>
<dbReference type="AlphaFoldDB" id="J7S3I0"/>
<dbReference type="GO" id="GO:0000147">
    <property type="term" value="P:actin cortical patch assembly"/>
    <property type="evidence" value="ECO:0007669"/>
    <property type="project" value="EnsemblFungi"/>
</dbReference>
<evidence type="ECO:0000313" key="1">
    <source>
        <dbReference type="EMBL" id="CCK68739.1"/>
    </source>
</evidence>
<sequence>MPNPIRFVVSTPCNQKGKPSGYRILELNNKRLSVVSYKKDKATDIGVTTQIFCYLKPKSRSVIPDHLNYDDVDHSDYMFVGKSNGLIEVIQDYEYKVSNTISLEPNFVLRCSPEDYSNGMFPDYVMIGLEYKDGLLYCCLSSGRIYTFILNLPEDYKQCDNLCLPDMPSTWKDQSFPSYFDPSEEIQSRETSDFLSKTEYTGRTKLKHICYYLIPIEKPKTTVPRSILYFIDLYRQQYIYRPSMLICLEDSVSGFQINPFDKLSFLTVSPRNPIMIRKVILPRTYLNYFITFSHIKKRIQEIIKQEIIPWEDVAIENGFHSFAFWMACESVYGYESISSTLWNEILENHGTGYLKSTVVWKQSHSRADDKLYESLYRMTNEQSQENIYTPTSRPQPRTTRSLQRHVLNEPVDFPQYSKWELNSFIRNVRKKSYTVDFNVISSIRHPGEIHHGTNTSTGRRTQFRHNGDEIRLRSNSSEILEGDQMLGESEQEDSEFFTEELETTTSFLTDRYKSMEIVAIDTFLILSVFRPKYQDEAILKIDSFNNQTIRTNDDYLRSSTDDEEILFDEILSRLSSFKKLFILTEYLYVVIDVNGILVVDKRKIKDTECFSKNDYGAFKVAGYNFGLVSDALFVSHSLTERRSSYNMEFVMIVTCLPGEIKAFGVVFNSDSKIGQVTPQDSLRLKKRNTFVDKLLLIDSGVAVPRKREPNDNANQVTISKRIKMRKERNGN</sequence>
<dbReference type="EMBL" id="HE978315">
    <property type="protein sequence ID" value="CCK68739.1"/>
    <property type="molecule type" value="Genomic_DNA"/>
</dbReference>
<proteinExistence type="predicted"/>
<protein>
    <submittedName>
        <fullName evidence="1">Uncharacterized protein</fullName>
    </submittedName>
</protein>
<dbReference type="RefSeq" id="XP_022462985.1">
    <property type="nucleotide sequence ID" value="XM_022611591.1"/>
</dbReference>
<evidence type="ECO:0000313" key="2">
    <source>
        <dbReference type="Proteomes" id="UP000006310"/>
    </source>
</evidence>
<dbReference type="HOGENOM" id="CLU_025347_0_0_1"/>
<dbReference type="OMA" id="YIDEPLM"/>
<dbReference type="STRING" id="1071383.J7S3I0"/>
<reference evidence="1 2" key="1">
    <citation type="journal article" date="2011" name="Proc. Natl. Acad. Sci. U.S.A.">
        <title>Evolutionary erosion of yeast sex chromosomes by mating-type switching accidents.</title>
        <authorList>
            <person name="Gordon J.L."/>
            <person name="Armisen D."/>
            <person name="Proux-Wera E."/>
            <person name="Oheigeartaigh S.S."/>
            <person name="Byrne K.P."/>
            <person name="Wolfe K.H."/>
        </authorList>
    </citation>
    <scope>NUCLEOTIDE SEQUENCE [LARGE SCALE GENOMIC DNA]</scope>
    <source>
        <strain evidence="2">ATCC MYA-139 / BCRC 22969 / CBS 8797 / CCRC 22969 / KCTC 17520 / NBRC 10181 / NCYC 3082</strain>
    </source>
</reference>
<accession>J7S3I0</accession>
<dbReference type="Proteomes" id="UP000006310">
    <property type="component" value="Chromosome 2"/>
</dbReference>
<name>J7S3I0_HUIN7</name>
<organism evidence="1 2">
    <name type="scientific">Huiozyma naganishii (strain ATCC MYA-139 / BCRC 22969 / CBS 8797 / KCTC 17520 / NBRC 10181 / NCYC 3082 / Yp74L-3)</name>
    <name type="common">Yeast</name>
    <name type="synonym">Kazachstania naganishii</name>
    <dbReference type="NCBI Taxonomy" id="1071383"/>
    <lineage>
        <taxon>Eukaryota</taxon>
        <taxon>Fungi</taxon>
        <taxon>Dikarya</taxon>
        <taxon>Ascomycota</taxon>
        <taxon>Saccharomycotina</taxon>
        <taxon>Saccharomycetes</taxon>
        <taxon>Saccharomycetales</taxon>
        <taxon>Saccharomycetaceae</taxon>
        <taxon>Huiozyma</taxon>
    </lineage>
</organism>
<dbReference type="GO" id="GO:0043254">
    <property type="term" value="P:regulation of protein-containing complex assembly"/>
    <property type="evidence" value="ECO:0007669"/>
    <property type="project" value="EnsemblFungi"/>
</dbReference>
<reference evidence="2" key="2">
    <citation type="submission" date="2012-08" db="EMBL/GenBank/DDBJ databases">
        <title>Genome sequence of Kazachstania naganishii.</title>
        <authorList>
            <person name="Gordon J.L."/>
            <person name="Armisen D."/>
            <person name="Proux-Wera E."/>
            <person name="OhEigeartaigh S.S."/>
            <person name="Byrne K.P."/>
            <person name="Wolfe K.H."/>
        </authorList>
    </citation>
    <scope>NUCLEOTIDE SEQUENCE [LARGE SCALE GENOMIC DNA]</scope>
    <source>
        <strain evidence="2">ATCC MYA-139 / BCRC 22969 / CBS 8797 / CCRC 22969 / KCTC 17520 / NBRC 10181 / NCYC 3082</strain>
    </source>
</reference>